<evidence type="ECO:0000313" key="8">
    <source>
        <dbReference type="EMBL" id="QID16218.1"/>
    </source>
</evidence>
<dbReference type="InterPro" id="IPR058031">
    <property type="entry name" value="AAA_lid_NorR"/>
</dbReference>
<keyword evidence="5" id="KW-0010">Activator</keyword>
<reference evidence="8 9" key="1">
    <citation type="submission" date="2020-02" db="EMBL/GenBank/DDBJ databases">
        <title>Nitrogenibacter mangrovi gen. nov., sp. nov. isolated from mangrove sediment, a denitrifying betaproteobacterium.</title>
        <authorList>
            <person name="Liao H."/>
            <person name="Tian Y."/>
        </authorList>
    </citation>
    <scope>NUCLEOTIDE SEQUENCE [LARGE SCALE GENOMIC DNA]</scope>
    <source>
        <strain evidence="8 9">M9-3-2</strain>
    </source>
</reference>
<keyword evidence="9" id="KW-1185">Reference proteome</keyword>
<dbReference type="PROSITE" id="PS00688">
    <property type="entry name" value="SIGMA54_INTERACT_3"/>
    <property type="match status" value="1"/>
</dbReference>
<dbReference type="FunFam" id="1.10.8.60:FF:000014">
    <property type="entry name" value="DNA-binding transcriptional regulator NtrC"/>
    <property type="match status" value="1"/>
</dbReference>
<dbReference type="Gene3D" id="3.40.50.300">
    <property type="entry name" value="P-loop containing nucleotide triphosphate hydrolases"/>
    <property type="match status" value="1"/>
</dbReference>
<dbReference type="Gene3D" id="1.10.10.60">
    <property type="entry name" value="Homeodomain-like"/>
    <property type="match status" value="1"/>
</dbReference>
<dbReference type="PANTHER" id="PTHR32071:SF117">
    <property type="entry name" value="PTS-DEPENDENT DIHYDROXYACETONE KINASE OPERON REGULATORY PROTEIN-RELATED"/>
    <property type="match status" value="1"/>
</dbReference>
<dbReference type="InterPro" id="IPR027417">
    <property type="entry name" value="P-loop_NTPase"/>
</dbReference>
<dbReference type="InterPro" id="IPR010523">
    <property type="entry name" value="XylR_N"/>
</dbReference>
<dbReference type="SUPFAM" id="SSF46689">
    <property type="entry name" value="Homeodomain-like"/>
    <property type="match status" value="1"/>
</dbReference>
<dbReference type="Pfam" id="PF25601">
    <property type="entry name" value="AAA_lid_14"/>
    <property type="match status" value="1"/>
</dbReference>
<dbReference type="KEGG" id="azq:G3580_00405"/>
<dbReference type="PROSITE" id="PS00676">
    <property type="entry name" value="SIGMA54_INTERACT_2"/>
    <property type="match status" value="1"/>
</dbReference>
<dbReference type="InterPro" id="IPR002078">
    <property type="entry name" value="Sigma_54_int"/>
</dbReference>
<dbReference type="InterPro" id="IPR025943">
    <property type="entry name" value="Sigma_54_int_dom_ATP-bd_2"/>
</dbReference>
<dbReference type="Proteomes" id="UP000501991">
    <property type="component" value="Chromosome"/>
</dbReference>
<sequence>MATPAAPGFELHAHGADDAFLARHLRFAADEGEIRLFDQRMLLMHGYSLAALRRELIERLGLDATRELFTRLGYQQGVEDARNLRAAAGGDIDLALARGPRLREVEGFVRNRVVDRMQYDAESGQFWGDYYWQHSWEAETHLREFGVSGSPACWMMAGYACGYTTAMMGRPVIWREIECVAMGHAQCRVIGQPIEECDDADEVLRFLRVEDFVTAPRHRAVAADVAPPPDSGLPDLVGASAGFNAVAYRLKRVAPTDATVLFMGESGVGKERFSKALHAIGPRADKPFVSVNCAAIPQELVEAELFGVEKGAFTGASAARPGRFERADGGTLFLDEIGSLPMHAQGKLLRVLQEGEVERVGDTRVRKVDVRIVAAANRNLREAVQAGHFREDLFFRLNVFPIEIPPLRDRREDIPLLVNVFLQRYAQRFGKTIAGLTRRASEALWAYDWPGNVRELENMIERGVILADDGANMDVQHLFSGGETLPEFAPAVGAAATGSGQGMTSADPMVDPRSRQLDRLLAEAGSLEGVETLLMEHALRTTGGNASAAARLLGLGRGQFEYRRKKRAR</sequence>
<dbReference type="InterPro" id="IPR009057">
    <property type="entry name" value="Homeodomain-like_sf"/>
</dbReference>
<keyword evidence="6" id="KW-0804">Transcription</keyword>
<dbReference type="GO" id="GO:0006355">
    <property type="term" value="P:regulation of DNA-templated transcription"/>
    <property type="evidence" value="ECO:0007669"/>
    <property type="project" value="InterPro"/>
</dbReference>
<dbReference type="InterPro" id="IPR025662">
    <property type="entry name" value="Sigma_54_int_dom_ATP-bd_1"/>
</dbReference>
<dbReference type="SMART" id="SM00989">
    <property type="entry name" value="V4R"/>
    <property type="match status" value="1"/>
</dbReference>
<dbReference type="InterPro" id="IPR002197">
    <property type="entry name" value="HTH_Fis"/>
</dbReference>
<dbReference type="SMART" id="SM00382">
    <property type="entry name" value="AAA"/>
    <property type="match status" value="1"/>
</dbReference>
<dbReference type="Pfam" id="PF00158">
    <property type="entry name" value="Sigma54_activat"/>
    <property type="match status" value="1"/>
</dbReference>
<accession>A0A6C1B077</accession>
<dbReference type="InterPro" id="IPR004096">
    <property type="entry name" value="V4R"/>
</dbReference>
<evidence type="ECO:0000256" key="2">
    <source>
        <dbReference type="ARBA" id="ARBA00022840"/>
    </source>
</evidence>
<evidence type="ECO:0000256" key="1">
    <source>
        <dbReference type="ARBA" id="ARBA00022741"/>
    </source>
</evidence>
<organism evidence="8 9">
    <name type="scientific">Nitrogeniibacter mangrovi</name>
    <dbReference type="NCBI Taxonomy" id="2016596"/>
    <lineage>
        <taxon>Bacteria</taxon>
        <taxon>Pseudomonadati</taxon>
        <taxon>Pseudomonadota</taxon>
        <taxon>Betaproteobacteria</taxon>
        <taxon>Rhodocyclales</taxon>
        <taxon>Zoogloeaceae</taxon>
        <taxon>Nitrogeniibacter</taxon>
    </lineage>
</organism>
<gene>
    <name evidence="8" type="ORF">G3580_00405</name>
</gene>
<evidence type="ECO:0000256" key="5">
    <source>
        <dbReference type="ARBA" id="ARBA00023159"/>
    </source>
</evidence>
<dbReference type="SUPFAM" id="SSF52540">
    <property type="entry name" value="P-loop containing nucleoside triphosphate hydrolases"/>
    <property type="match status" value="1"/>
</dbReference>
<dbReference type="EMBL" id="CP048836">
    <property type="protein sequence ID" value="QID16218.1"/>
    <property type="molecule type" value="Genomic_DNA"/>
</dbReference>
<evidence type="ECO:0000256" key="3">
    <source>
        <dbReference type="ARBA" id="ARBA00023015"/>
    </source>
</evidence>
<protein>
    <submittedName>
        <fullName evidence="8">AAA domain-containing protein</fullName>
    </submittedName>
</protein>
<dbReference type="FunFam" id="3.40.50.300:FF:000006">
    <property type="entry name" value="DNA-binding transcriptional regulator NtrC"/>
    <property type="match status" value="1"/>
</dbReference>
<dbReference type="Pfam" id="PF02830">
    <property type="entry name" value="V4R"/>
    <property type="match status" value="1"/>
</dbReference>
<dbReference type="Gene3D" id="3.30.1380.20">
    <property type="entry name" value="Trafficking protein particle complex subunit 3"/>
    <property type="match status" value="1"/>
</dbReference>
<keyword evidence="1" id="KW-0547">Nucleotide-binding</keyword>
<dbReference type="InterPro" id="IPR025944">
    <property type="entry name" value="Sigma_54_int_dom_CS"/>
</dbReference>
<keyword evidence="4" id="KW-0238">DNA-binding</keyword>
<keyword evidence="2" id="KW-0067">ATP-binding</keyword>
<evidence type="ECO:0000313" key="9">
    <source>
        <dbReference type="Proteomes" id="UP000501991"/>
    </source>
</evidence>
<evidence type="ECO:0000259" key="7">
    <source>
        <dbReference type="PROSITE" id="PS50045"/>
    </source>
</evidence>
<dbReference type="CDD" id="cd00009">
    <property type="entry name" value="AAA"/>
    <property type="match status" value="1"/>
</dbReference>
<feature type="domain" description="Sigma-54 factor interaction" evidence="7">
    <location>
        <begin position="236"/>
        <end position="465"/>
    </location>
</feature>
<dbReference type="GO" id="GO:0005524">
    <property type="term" value="F:ATP binding"/>
    <property type="evidence" value="ECO:0007669"/>
    <property type="project" value="UniProtKB-KW"/>
</dbReference>
<proteinExistence type="predicted"/>
<dbReference type="RefSeq" id="WP_173763384.1">
    <property type="nucleotide sequence ID" value="NZ_CP048836.1"/>
</dbReference>
<name>A0A6C1B077_9RHOO</name>
<dbReference type="PRINTS" id="PR01590">
    <property type="entry name" value="HTHFIS"/>
</dbReference>
<evidence type="ECO:0000256" key="4">
    <source>
        <dbReference type="ARBA" id="ARBA00023125"/>
    </source>
</evidence>
<dbReference type="GO" id="GO:0043565">
    <property type="term" value="F:sequence-specific DNA binding"/>
    <property type="evidence" value="ECO:0007669"/>
    <property type="project" value="InterPro"/>
</dbReference>
<dbReference type="InterPro" id="IPR024096">
    <property type="entry name" value="NO_sig/Golgi_transp_ligand-bd"/>
</dbReference>
<dbReference type="PROSITE" id="PS00675">
    <property type="entry name" value="SIGMA54_INTERACT_1"/>
    <property type="match status" value="1"/>
</dbReference>
<dbReference type="SUPFAM" id="SSF111126">
    <property type="entry name" value="Ligand-binding domain in the NO signalling and Golgi transport"/>
    <property type="match status" value="1"/>
</dbReference>
<dbReference type="Gene3D" id="1.10.8.60">
    <property type="match status" value="1"/>
</dbReference>
<dbReference type="Pfam" id="PF06505">
    <property type="entry name" value="XylR_N"/>
    <property type="match status" value="1"/>
</dbReference>
<keyword evidence="3" id="KW-0805">Transcription regulation</keyword>
<evidence type="ECO:0000256" key="6">
    <source>
        <dbReference type="ARBA" id="ARBA00023163"/>
    </source>
</evidence>
<dbReference type="AlphaFoldDB" id="A0A6C1B077"/>
<dbReference type="InterPro" id="IPR003593">
    <property type="entry name" value="AAA+_ATPase"/>
</dbReference>
<dbReference type="PANTHER" id="PTHR32071">
    <property type="entry name" value="TRANSCRIPTIONAL REGULATORY PROTEIN"/>
    <property type="match status" value="1"/>
</dbReference>
<dbReference type="PROSITE" id="PS50045">
    <property type="entry name" value="SIGMA54_INTERACT_4"/>
    <property type="match status" value="1"/>
</dbReference>
<dbReference type="Pfam" id="PF02954">
    <property type="entry name" value="HTH_8"/>
    <property type="match status" value="1"/>
</dbReference>